<dbReference type="GO" id="GO:0016787">
    <property type="term" value="F:hydrolase activity"/>
    <property type="evidence" value="ECO:0007669"/>
    <property type="project" value="UniProtKB-KW"/>
</dbReference>
<keyword evidence="2 3" id="KW-0067">ATP-binding</keyword>
<sequence length="82" mass="9207">MLIAAEPTRGVDIGAMEFIHNRLLEKRERGDAVLLISSELTEIMTLSDRIYVMYDGKIAGEYRKTDATEENLSILMMGGRVS</sequence>
<protein>
    <submittedName>
        <fullName evidence="3">Ribose import ATP-binding protein RbsA</fullName>
        <ecNumber evidence="3">3.6.3.17</ecNumber>
    </submittedName>
</protein>
<dbReference type="AlphaFoldDB" id="A0A645GUK3"/>
<name>A0A645GUK3_9ZZZZ</name>
<dbReference type="EC" id="3.6.3.17" evidence="3"/>
<dbReference type="PANTHER" id="PTHR43790">
    <property type="entry name" value="CARBOHYDRATE TRANSPORT ATP-BINDING PROTEIN MG119-RELATED"/>
    <property type="match status" value="1"/>
</dbReference>
<dbReference type="InterPro" id="IPR050107">
    <property type="entry name" value="ABC_carbohydrate_import_ATPase"/>
</dbReference>
<evidence type="ECO:0000256" key="2">
    <source>
        <dbReference type="ARBA" id="ARBA00022840"/>
    </source>
</evidence>
<reference evidence="3" key="1">
    <citation type="submission" date="2019-08" db="EMBL/GenBank/DDBJ databases">
        <authorList>
            <person name="Kucharzyk K."/>
            <person name="Murdoch R.W."/>
            <person name="Higgins S."/>
            <person name="Loffler F."/>
        </authorList>
    </citation>
    <scope>NUCLEOTIDE SEQUENCE</scope>
</reference>
<keyword evidence="1" id="KW-0547">Nucleotide-binding</keyword>
<evidence type="ECO:0000256" key="1">
    <source>
        <dbReference type="ARBA" id="ARBA00022741"/>
    </source>
</evidence>
<dbReference type="GO" id="GO:0005524">
    <property type="term" value="F:ATP binding"/>
    <property type="evidence" value="ECO:0007669"/>
    <property type="project" value="UniProtKB-KW"/>
</dbReference>
<proteinExistence type="predicted"/>
<dbReference type="EMBL" id="VSSQ01081657">
    <property type="protein sequence ID" value="MPN30518.1"/>
    <property type="molecule type" value="Genomic_DNA"/>
</dbReference>
<accession>A0A645GUK3</accession>
<dbReference type="InterPro" id="IPR027417">
    <property type="entry name" value="P-loop_NTPase"/>
</dbReference>
<comment type="caution">
    <text evidence="3">The sequence shown here is derived from an EMBL/GenBank/DDBJ whole genome shotgun (WGS) entry which is preliminary data.</text>
</comment>
<dbReference type="PANTHER" id="PTHR43790:SF4">
    <property type="entry name" value="GUANOSINE IMPORT ATP-BINDING PROTEIN NUPO"/>
    <property type="match status" value="1"/>
</dbReference>
<dbReference type="Gene3D" id="3.40.50.300">
    <property type="entry name" value="P-loop containing nucleotide triphosphate hydrolases"/>
    <property type="match status" value="1"/>
</dbReference>
<keyword evidence="3" id="KW-0378">Hydrolase</keyword>
<dbReference type="SUPFAM" id="SSF52540">
    <property type="entry name" value="P-loop containing nucleoside triphosphate hydrolases"/>
    <property type="match status" value="1"/>
</dbReference>
<evidence type="ECO:0000313" key="3">
    <source>
        <dbReference type="EMBL" id="MPN30518.1"/>
    </source>
</evidence>
<organism evidence="3">
    <name type="scientific">bioreactor metagenome</name>
    <dbReference type="NCBI Taxonomy" id="1076179"/>
    <lineage>
        <taxon>unclassified sequences</taxon>
        <taxon>metagenomes</taxon>
        <taxon>ecological metagenomes</taxon>
    </lineage>
</organism>
<gene>
    <name evidence="3" type="primary">rbsA_71</name>
    <name evidence="3" type="ORF">SDC9_177989</name>
</gene>